<proteinExistence type="evidence at transcript level"/>
<accession>A9YX45</accession>
<sequence>MQRQLPMQYQLPVQIGLLQVNDYTSRPSQHFNSKKPVIIKTLSKRFRNKHF</sequence>
<reference evidence="1" key="1">
    <citation type="journal article" date="2007" name="BMC Genomics">
        <title>Gene response profiles for Daphnia pulex exposed to the environmental stressor cadmium reveals novel crustacean metallothioneins.</title>
        <authorList>
            <person name="Shaw J.R."/>
            <person name="Colbourne J.K."/>
            <person name="Davey J.C."/>
            <person name="Glaholt S.P."/>
            <person name="Hampton T.H."/>
            <person name="Chen C.Y."/>
            <person name="Folt C.L."/>
            <person name="Hamilton J.W."/>
        </authorList>
    </citation>
    <scope>NUCLEOTIDE SEQUENCE</scope>
</reference>
<dbReference type="AlphaFoldDB" id="A9YX45"/>
<protein>
    <submittedName>
        <fullName evidence="1">Metallothionein 1</fullName>
    </submittedName>
</protein>
<organism evidence="1">
    <name type="scientific">Daphnia pulex</name>
    <name type="common">Water flea</name>
    <dbReference type="NCBI Taxonomy" id="6669"/>
    <lineage>
        <taxon>Eukaryota</taxon>
        <taxon>Metazoa</taxon>
        <taxon>Ecdysozoa</taxon>
        <taxon>Arthropoda</taxon>
        <taxon>Crustacea</taxon>
        <taxon>Branchiopoda</taxon>
        <taxon>Diplostraca</taxon>
        <taxon>Cladocera</taxon>
        <taxon>Anomopoda</taxon>
        <taxon>Daphniidae</taxon>
        <taxon>Daphnia</taxon>
    </lineage>
</organism>
<name>A9YX45_DAPPU</name>
<dbReference type="EMBL" id="EU307302">
    <property type="protein sequence ID" value="ABY26908.1"/>
    <property type="molecule type" value="mRNA"/>
</dbReference>
<evidence type="ECO:0000313" key="1">
    <source>
        <dbReference type="EMBL" id="ABY26908.1"/>
    </source>
</evidence>